<keyword evidence="2" id="KW-1185">Reference proteome</keyword>
<sequence>MSGMSAAPRKQVPTILRTGSDSVRIRHMAYAELACLTLQLDIIRCHPRQAYIIAHHISTKCHNITHRSRNCLHNILTTSQGRVMLPSHAGGTSTTHRPTATPLFSVAADAVLFPTIAALSGCGPASVPEATACSPIRPTTDLWYRRISASAPNRSSNTTVKWVSFP</sequence>
<gene>
    <name evidence="1" type="ORF">PIB30_022800</name>
</gene>
<evidence type="ECO:0000313" key="2">
    <source>
        <dbReference type="Proteomes" id="UP001341840"/>
    </source>
</evidence>
<reference evidence="1 2" key="1">
    <citation type="journal article" date="2023" name="Plants (Basel)">
        <title>Bridging the Gap: Combining Genomics and Transcriptomics Approaches to Understand Stylosanthes scabra, an Orphan Legume from the Brazilian Caatinga.</title>
        <authorList>
            <person name="Ferreira-Neto J.R.C."/>
            <person name="da Silva M.D."/>
            <person name="Binneck E."/>
            <person name="de Melo N.F."/>
            <person name="da Silva R.H."/>
            <person name="de Melo A.L.T.M."/>
            <person name="Pandolfi V."/>
            <person name="Bustamante F.O."/>
            <person name="Brasileiro-Vidal A.C."/>
            <person name="Benko-Iseppon A.M."/>
        </authorList>
    </citation>
    <scope>NUCLEOTIDE SEQUENCE [LARGE SCALE GENOMIC DNA]</scope>
    <source>
        <tissue evidence="1">Leaves</tissue>
    </source>
</reference>
<dbReference type="Proteomes" id="UP001341840">
    <property type="component" value="Unassembled WGS sequence"/>
</dbReference>
<protein>
    <submittedName>
        <fullName evidence="1">Uncharacterized protein</fullName>
    </submittedName>
</protein>
<evidence type="ECO:0000313" key="1">
    <source>
        <dbReference type="EMBL" id="MED6157391.1"/>
    </source>
</evidence>
<organism evidence="1 2">
    <name type="scientific">Stylosanthes scabra</name>
    <dbReference type="NCBI Taxonomy" id="79078"/>
    <lineage>
        <taxon>Eukaryota</taxon>
        <taxon>Viridiplantae</taxon>
        <taxon>Streptophyta</taxon>
        <taxon>Embryophyta</taxon>
        <taxon>Tracheophyta</taxon>
        <taxon>Spermatophyta</taxon>
        <taxon>Magnoliopsida</taxon>
        <taxon>eudicotyledons</taxon>
        <taxon>Gunneridae</taxon>
        <taxon>Pentapetalae</taxon>
        <taxon>rosids</taxon>
        <taxon>fabids</taxon>
        <taxon>Fabales</taxon>
        <taxon>Fabaceae</taxon>
        <taxon>Papilionoideae</taxon>
        <taxon>50 kb inversion clade</taxon>
        <taxon>dalbergioids sensu lato</taxon>
        <taxon>Dalbergieae</taxon>
        <taxon>Pterocarpus clade</taxon>
        <taxon>Stylosanthes</taxon>
    </lineage>
</organism>
<proteinExistence type="predicted"/>
<name>A0ABU6UB47_9FABA</name>
<comment type="caution">
    <text evidence="1">The sequence shown here is derived from an EMBL/GenBank/DDBJ whole genome shotgun (WGS) entry which is preliminary data.</text>
</comment>
<accession>A0ABU6UB47</accession>
<dbReference type="EMBL" id="JASCZI010120907">
    <property type="protein sequence ID" value="MED6157391.1"/>
    <property type="molecule type" value="Genomic_DNA"/>
</dbReference>